<dbReference type="SUPFAM" id="SSF57802">
    <property type="entry name" value="Rubredoxin-like"/>
    <property type="match status" value="1"/>
</dbReference>
<dbReference type="PROSITE" id="PS50903">
    <property type="entry name" value="RUBREDOXIN_LIKE"/>
    <property type="match status" value="1"/>
</dbReference>
<organism evidence="3">
    <name type="scientific">uncultured Rubrobacteraceae bacterium</name>
    <dbReference type="NCBI Taxonomy" id="349277"/>
    <lineage>
        <taxon>Bacteria</taxon>
        <taxon>Bacillati</taxon>
        <taxon>Actinomycetota</taxon>
        <taxon>Rubrobacteria</taxon>
        <taxon>Rubrobacterales</taxon>
        <taxon>Rubrobacteraceae</taxon>
        <taxon>environmental samples</taxon>
    </lineage>
</organism>
<evidence type="ECO:0000313" key="3">
    <source>
        <dbReference type="EMBL" id="CAA9447959.1"/>
    </source>
</evidence>
<dbReference type="EMBL" id="CADCVH010000019">
    <property type="protein sequence ID" value="CAA9447959.1"/>
    <property type="molecule type" value="Genomic_DNA"/>
</dbReference>
<dbReference type="AlphaFoldDB" id="A0A6J4QL61"/>
<feature type="domain" description="Rubredoxin-like" evidence="2">
    <location>
        <begin position="15"/>
        <end position="48"/>
    </location>
</feature>
<dbReference type="GO" id="GO:0005506">
    <property type="term" value="F:iron ion binding"/>
    <property type="evidence" value="ECO:0007669"/>
    <property type="project" value="InterPro"/>
</dbReference>
<dbReference type="InterPro" id="IPR048574">
    <property type="entry name" value="RUBY_RBDX"/>
</dbReference>
<reference evidence="3" key="1">
    <citation type="submission" date="2020-02" db="EMBL/GenBank/DDBJ databases">
        <authorList>
            <person name="Meier V. D."/>
        </authorList>
    </citation>
    <scope>NUCLEOTIDE SEQUENCE</scope>
    <source>
        <strain evidence="3">AVDCRST_MAG02</strain>
    </source>
</reference>
<dbReference type="InterPro" id="IPR024934">
    <property type="entry name" value="Rubredoxin-like_dom"/>
</dbReference>
<sequence>MTEWPSEPQEGEAEPINWACTNCGYRVEGELPEKCPDCGEGKEMFDQVPVPGY</sequence>
<comment type="cofactor">
    <cofactor evidence="1">
        <name>Fe(3+)</name>
        <dbReference type="ChEBI" id="CHEBI:29034"/>
    </cofactor>
</comment>
<evidence type="ECO:0000259" key="2">
    <source>
        <dbReference type="PROSITE" id="PS50903"/>
    </source>
</evidence>
<gene>
    <name evidence="3" type="ORF">AVDCRST_MAG02-593</name>
</gene>
<evidence type="ECO:0000256" key="1">
    <source>
        <dbReference type="ARBA" id="ARBA00001965"/>
    </source>
</evidence>
<proteinExistence type="predicted"/>
<protein>
    <recommendedName>
        <fullName evidence="2">Rubredoxin-like domain-containing protein</fullName>
    </recommendedName>
</protein>
<accession>A0A6J4QL61</accession>
<dbReference type="Pfam" id="PF21349">
    <property type="entry name" value="RUBY_RBDX"/>
    <property type="match status" value="1"/>
</dbReference>
<name>A0A6J4QL61_9ACTN</name>
<dbReference type="Gene3D" id="2.20.28.10">
    <property type="match status" value="1"/>
</dbReference>